<comment type="caution">
    <text evidence="1">The sequence shown here is derived from an EMBL/GenBank/DDBJ whole genome shotgun (WGS) entry which is preliminary data.</text>
</comment>
<sequence>MKLFHKIRDLGEDHAYDGMQPAIKSSICTGEKVAGFLDAGGKFLDVMLVAGEDDLTFFCRKYGVKREEIRHVF</sequence>
<reference evidence="1" key="2">
    <citation type="submission" date="2021-04" db="EMBL/GenBank/DDBJ databases">
        <authorList>
            <person name="Gilroy R."/>
        </authorList>
    </citation>
    <scope>NUCLEOTIDE SEQUENCE</scope>
    <source>
        <strain evidence="1">CHK179-7159</strain>
    </source>
</reference>
<name>A0A9D2L2L2_9FIRM</name>
<accession>A0A9D2L2L2</accession>
<proteinExistence type="predicted"/>
<evidence type="ECO:0000313" key="2">
    <source>
        <dbReference type="Proteomes" id="UP000886858"/>
    </source>
</evidence>
<evidence type="ECO:0000313" key="1">
    <source>
        <dbReference type="EMBL" id="HJA94546.1"/>
    </source>
</evidence>
<dbReference type="AlphaFoldDB" id="A0A9D2L2L2"/>
<dbReference type="EMBL" id="DWYY01000180">
    <property type="protein sequence ID" value="HJA94546.1"/>
    <property type="molecule type" value="Genomic_DNA"/>
</dbReference>
<organism evidence="1 2">
    <name type="scientific">Candidatus Eisenbergiella merdipullorum</name>
    <dbReference type="NCBI Taxonomy" id="2838553"/>
    <lineage>
        <taxon>Bacteria</taxon>
        <taxon>Bacillati</taxon>
        <taxon>Bacillota</taxon>
        <taxon>Clostridia</taxon>
        <taxon>Lachnospirales</taxon>
        <taxon>Lachnospiraceae</taxon>
        <taxon>Eisenbergiella</taxon>
    </lineage>
</organism>
<reference evidence="1" key="1">
    <citation type="journal article" date="2021" name="PeerJ">
        <title>Extensive microbial diversity within the chicken gut microbiome revealed by metagenomics and culture.</title>
        <authorList>
            <person name="Gilroy R."/>
            <person name="Ravi A."/>
            <person name="Getino M."/>
            <person name="Pursley I."/>
            <person name="Horton D.L."/>
            <person name="Alikhan N.F."/>
            <person name="Baker D."/>
            <person name="Gharbi K."/>
            <person name="Hall N."/>
            <person name="Watson M."/>
            <person name="Adriaenssens E.M."/>
            <person name="Foster-Nyarko E."/>
            <person name="Jarju S."/>
            <person name="Secka A."/>
            <person name="Antonio M."/>
            <person name="Oren A."/>
            <person name="Chaudhuri R.R."/>
            <person name="La Ragione R."/>
            <person name="Hildebrand F."/>
            <person name="Pallen M.J."/>
        </authorList>
    </citation>
    <scope>NUCLEOTIDE SEQUENCE</scope>
    <source>
        <strain evidence="1">CHK179-7159</strain>
    </source>
</reference>
<dbReference type="Proteomes" id="UP000886858">
    <property type="component" value="Unassembled WGS sequence"/>
</dbReference>
<protein>
    <submittedName>
        <fullName evidence="1">Aspartate dehydrogenase</fullName>
    </submittedName>
</protein>
<gene>
    <name evidence="1" type="ORF">H9717_15775</name>
</gene>